<organism evidence="2 3">
    <name type="scientific">Spirosoma validum</name>
    <dbReference type="NCBI Taxonomy" id="2771355"/>
    <lineage>
        <taxon>Bacteria</taxon>
        <taxon>Pseudomonadati</taxon>
        <taxon>Bacteroidota</taxon>
        <taxon>Cytophagia</taxon>
        <taxon>Cytophagales</taxon>
        <taxon>Cytophagaceae</taxon>
        <taxon>Spirosoma</taxon>
    </lineage>
</organism>
<dbReference type="Proteomes" id="UP000653797">
    <property type="component" value="Unassembled WGS sequence"/>
</dbReference>
<dbReference type="RefSeq" id="WP_191043049.1">
    <property type="nucleotide sequence ID" value="NZ_JACXAA010000022.1"/>
</dbReference>
<feature type="signal peptide" evidence="1">
    <location>
        <begin position="1"/>
        <end position="16"/>
    </location>
</feature>
<gene>
    <name evidence="2" type="ORF">IC230_31435</name>
</gene>
<dbReference type="EMBL" id="JACXAA010000022">
    <property type="protein sequence ID" value="MBD2757425.1"/>
    <property type="molecule type" value="Genomic_DNA"/>
</dbReference>
<reference evidence="2" key="1">
    <citation type="submission" date="2020-09" db="EMBL/GenBank/DDBJ databases">
        <authorList>
            <person name="Kim M.K."/>
        </authorList>
    </citation>
    <scope>NUCLEOTIDE SEQUENCE</scope>
    <source>
        <strain evidence="2">BT704</strain>
    </source>
</reference>
<proteinExistence type="predicted"/>
<dbReference type="AlphaFoldDB" id="A0A927B8H7"/>
<protein>
    <recommendedName>
        <fullName evidence="4">YjbH domain-containing protein</fullName>
    </recommendedName>
</protein>
<accession>A0A927B8H7</accession>
<keyword evidence="1" id="KW-0732">Signal</keyword>
<sequence>MKKLLLLLCLPGLSFAQEIPADRFKLRHTVFAGVQLPLNYVAGYRLQFSRRLSAQLQGGLIAAPFDRYTLKTLEAFGLDPQLSQAIDRSFRQGSSVSAGLNVHANSPWYAGVFGQYVHLAAGPITPADALGVYFQRDFSGFGLLDSPTFVFTMQSNIWMGGLRVGRSIRFGPSRFGLNVEASIGKIFGTRNTFSSNRPFVDGLGVTQRLYGNLNSEVDSQLRRHGYLPTLNLLLTYRLSHN</sequence>
<feature type="chain" id="PRO_5037963253" description="YjbH domain-containing protein" evidence="1">
    <location>
        <begin position="17"/>
        <end position="241"/>
    </location>
</feature>
<evidence type="ECO:0008006" key="4">
    <source>
        <dbReference type="Google" id="ProtNLM"/>
    </source>
</evidence>
<evidence type="ECO:0000313" key="2">
    <source>
        <dbReference type="EMBL" id="MBD2757425.1"/>
    </source>
</evidence>
<comment type="caution">
    <text evidence="2">The sequence shown here is derived from an EMBL/GenBank/DDBJ whole genome shotgun (WGS) entry which is preliminary data.</text>
</comment>
<evidence type="ECO:0000256" key="1">
    <source>
        <dbReference type="SAM" id="SignalP"/>
    </source>
</evidence>
<evidence type="ECO:0000313" key="3">
    <source>
        <dbReference type="Proteomes" id="UP000653797"/>
    </source>
</evidence>
<keyword evidence="3" id="KW-1185">Reference proteome</keyword>
<name>A0A927B8H7_9BACT</name>